<evidence type="ECO:0000313" key="1">
    <source>
        <dbReference type="EMBL" id="CEM52299.1"/>
    </source>
</evidence>
<proteinExistence type="predicted"/>
<sequence>MCVPVLLSSASVPAPFSTRGTLASQMHDLAVMPPAPSNLVESEDLQLNVETRLPKANMRLRGVVSESGLSKAPVTPPVSKAASQHNRRLTRYVPPAERVIGSFSSAVTYRGWLANFGRDNALRRTIVQSGGPEGGVVAGYGLERRESEVLTSWGDTVLAYTLSENDLEGGIGVLVGDYGVRVDRDFDDIATSVEMTARFFEFGTIADREDREYGARMRVRNFEISVRRDFFDQQDPFVGDSLELATEFFVGWGSLGVTIGEDVEDSEYGFGFQYRGFEFFIERDFDERDTFAQVNWGDGYQMILEGDFADPFSDEIYGRVGFGKLGVAWASVSAGIGNDGVPQASFQAESGAVAVGFDFMDEFGSRWLYASVSIGDFTYVWQSRVLIDNAMLPEIAFVNPVGPVTKGGQPSPTSKPF</sequence>
<dbReference type="VEuPathDB" id="CryptoDB:Cvel_11207"/>
<accession>A0A0G4I5R3</accession>
<reference evidence="1" key="1">
    <citation type="submission" date="2014-11" db="EMBL/GenBank/DDBJ databases">
        <authorList>
            <person name="Otto D Thomas"/>
            <person name="Naeem Raeece"/>
        </authorList>
    </citation>
    <scope>NUCLEOTIDE SEQUENCE</scope>
</reference>
<dbReference type="EMBL" id="CDMZ01005216">
    <property type="protein sequence ID" value="CEM52299.1"/>
    <property type="molecule type" value="Genomic_DNA"/>
</dbReference>
<protein>
    <submittedName>
        <fullName evidence="1">Uncharacterized protein</fullName>
    </submittedName>
</protein>
<gene>
    <name evidence="1" type="ORF">Cvel_11207</name>
</gene>
<organism evidence="1">
    <name type="scientific">Chromera velia CCMP2878</name>
    <dbReference type="NCBI Taxonomy" id="1169474"/>
    <lineage>
        <taxon>Eukaryota</taxon>
        <taxon>Sar</taxon>
        <taxon>Alveolata</taxon>
        <taxon>Colpodellida</taxon>
        <taxon>Chromeraceae</taxon>
        <taxon>Chromera</taxon>
    </lineage>
</organism>
<dbReference type="PhylomeDB" id="A0A0G4I5R3"/>
<name>A0A0G4I5R3_9ALVE</name>
<dbReference type="AlphaFoldDB" id="A0A0G4I5R3"/>